<keyword evidence="1" id="KW-0472">Membrane</keyword>
<accession>A0A4R3M4R9</accession>
<feature type="transmembrane region" description="Helical" evidence="1">
    <location>
        <begin position="67"/>
        <end position="90"/>
    </location>
</feature>
<protein>
    <submittedName>
        <fullName evidence="3">Putative membrane protein</fullName>
    </submittedName>
</protein>
<gene>
    <name evidence="3" type="ORF">EDC64_101835</name>
</gene>
<keyword evidence="1" id="KW-0812">Transmembrane</keyword>
<proteinExistence type="predicted"/>
<dbReference type="AlphaFoldDB" id="A0A4R3M4R9"/>
<sequence length="169" mass="17891">MDMRPELTDPLEERRALQDTESKIALAGHPLHAMLVAFPIALSFSTLGADLLYAWTGAAFWAEAAGYAVFGAFSIGVLAGLTGTAELLLVRGIRSRSASWTHFILAVMLLSLLGANWILRIGDPEGAVLPVGLALSLVAAGMTALTGWHGGKLVFDYQIGTKSDGIDRP</sequence>
<evidence type="ECO:0000313" key="4">
    <source>
        <dbReference type="Proteomes" id="UP000294664"/>
    </source>
</evidence>
<dbReference type="Pfam" id="PF09990">
    <property type="entry name" value="DUF2231"/>
    <property type="match status" value="1"/>
</dbReference>
<evidence type="ECO:0000313" key="3">
    <source>
        <dbReference type="EMBL" id="TCT08311.1"/>
    </source>
</evidence>
<evidence type="ECO:0000256" key="1">
    <source>
        <dbReference type="SAM" id="Phobius"/>
    </source>
</evidence>
<feature type="transmembrane region" description="Helical" evidence="1">
    <location>
        <begin position="102"/>
        <end position="121"/>
    </location>
</feature>
<dbReference type="OrthoDB" id="2873672at2"/>
<name>A0A4R3M4R9_9HYPH</name>
<evidence type="ECO:0000259" key="2">
    <source>
        <dbReference type="Pfam" id="PF09990"/>
    </source>
</evidence>
<feature type="transmembrane region" description="Helical" evidence="1">
    <location>
        <begin position="127"/>
        <end position="148"/>
    </location>
</feature>
<dbReference type="RefSeq" id="WP_132029934.1">
    <property type="nucleotide sequence ID" value="NZ_SMAI01000001.1"/>
</dbReference>
<reference evidence="3 4" key="1">
    <citation type="submission" date="2019-03" db="EMBL/GenBank/DDBJ databases">
        <title>Genomic Encyclopedia of Type Strains, Phase IV (KMG-IV): sequencing the most valuable type-strain genomes for metagenomic binning, comparative biology and taxonomic classification.</title>
        <authorList>
            <person name="Goeker M."/>
        </authorList>
    </citation>
    <scope>NUCLEOTIDE SEQUENCE [LARGE SCALE GENOMIC DNA]</scope>
    <source>
        <strain evidence="3 4">DSM 9035</strain>
    </source>
</reference>
<feature type="transmembrane region" description="Helical" evidence="1">
    <location>
        <begin position="33"/>
        <end position="55"/>
    </location>
</feature>
<dbReference type="InterPro" id="IPR019251">
    <property type="entry name" value="DUF2231_TM"/>
</dbReference>
<keyword evidence="4" id="KW-1185">Reference proteome</keyword>
<comment type="caution">
    <text evidence="3">The sequence shown here is derived from an EMBL/GenBank/DDBJ whole genome shotgun (WGS) entry which is preliminary data.</text>
</comment>
<organism evidence="3 4">
    <name type="scientific">Aquabacter spiritensis</name>
    <dbReference type="NCBI Taxonomy" id="933073"/>
    <lineage>
        <taxon>Bacteria</taxon>
        <taxon>Pseudomonadati</taxon>
        <taxon>Pseudomonadota</taxon>
        <taxon>Alphaproteobacteria</taxon>
        <taxon>Hyphomicrobiales</taxon>
        <taxon>Xanthobacteraceae</taxon>
        <taxon>Aquabacter</taxon>
    </lineage>
</organism>
<feature type="domain" description="DUF2231" evidence="2">
    <location>
        <begin position="28"/>
        <end position="162"/>
    </location>
</feature>
<dbReference type="EMBL" id="SMAI01000001">
    <property type="protein sequence ID" value="TCT08311.1"/>
    <property type="molecule type" value="Genomic_DNA"/>
</dbReference>
<dbReference type="Proteomes" id="UP000294664">
    <property type="component" value="Unassembled WGS sequence"/>
</dbReference>
<keyword evidence="1" id="KW-1133">Transmembrane helix</keyword>